<dbReference type="InterPro" id="IPR035093">
    <property type="entry name" value="RelE/ParE_toxin_dom_sf"/>
</dbReference>
<evidence type="ECO:0000313" key="1">
    <source>
        <dbReference type="EMBL" id="QAR33031.1"/>
    </source>
</evidence>
<evidence type="ECO:0008006" key="3">
    <source>
        <dbReference type="Google" id="ProtNLM"/>
    </source>
</evidence>
<reference evidence="1 2" key="1">
    <citation type="submission" date="2019-01" db="EMBL/GenBank/DDBJ databases">
        <title>Geovibrio thiophilus DSM 11263, complete genome.</title>
        <authorList>
            <person name="Spring S."/>
            <person name="Bunk B."/>
            <person name="Sproer C."/>
        </authorList>
    </citation>
    <scope>NUCLEOTIDE SEQUENCE [LARGE SCALE GENOMIC DNA]</scope>
    <source>
        <strain evidence="1 2">DSM 11263</strain>
    </source>
</reference>
<dbReference type="AlphaFoldDB" id="A0A410JY98"/>
<dbReference type="SUPFAM" id="SSF143011">
    <property type="entry name" value="RelE-like"/>
    <property type="match status" value="1"/>
</dbReference>
<accession>A0A410JY98</accession>
<sequence>MNQVLFEEAFIKSLKKHQSIRKIIQNKIDMILADPVAMGEPLKGNLRGYCSCPVKRSFIIIYLYCRICRKKGDDAHVMCADCDDTGSDTVKFVLL</sequence>
<evidence type="ECO:0000313" key="2">
    <source>
        <dbReference type="Proteomes" id="UP000287502"/>
    </source>
</evidence>
<dbReference type="OrthoDB" id="5516345at2"/>
<proteinExistence type="predicted"/>
<organism evidence="1 2">
    <name type="scientific">Geovibrio thiophilus</name>
    <dbReference type="NCBI Taxonomy" id="139438"/>
    <lineage>
        <taxon>Bacteria</taxon>
        <taxon>Pseudomonadati</taxon>
        <taxon>Deferribacterota</taxon>
        <taxon>Deferribacteres</taxon>
        <taxon>Deferribacterales</taxon>
        <taxon>Geovibrionaceae</taxon>
        <taxon>Geovibrio</taxon>
    </lineage>
</organism>
<dbReference type="KEGG" id="gtl:EP073_06295"/>
<protein>
    <recommendedName>
        <fullName evidence="3">Type II toxin-antitoxin system mRNA interferase toxin, RelE/StbE family</fullName>
    </recommendedName>
</protein>
<name>A0A410JY98_9BACT</name>
<gene>
    <name evidence="1" type="ORF">EP073_06295</name>
</gene>
<dbReference type="Proteomes" id="UP000287502">
    <property type="component" value="Chromosome"/>
</dbReference>
<keyword evidence="2" id="KW-1185">Reference proteome</keyword>
<dbReference type="EMBL" id="CP035108">
    <property type="protein sequence ID" value="QAR33031.1"/>
    <property type="molecule type" value="Genomic_DNA"/>
</dbReference>